<dbReference type="SMART" id="SM01043">
    <property type="entry name" value="BTAD"/>
    <property type="match status" value="1"/>
</dbReference>
<organism evidence="4 5">
    <name type="scientific">Deinococcus yavapaiensis KR-236</name>
    <dbReference type="NCBI Taxonomy" id="694435"/>
    <lineage>
        <taxon>Bacteria</taxon>
        <taxon>Thermotogati</taxon>
        <taxon>Deinococcota</taxon>
        <taxon>Deinococci</taxon>
        <taxon>Deinococcales</taxon>
        <taxon>Deinococcaceae</taxon>
        <taxon>Deinococcus</taxon>
    </lineage>
</organism>
<evidence type="ECO:0000313" key="5">
    <source>
        <dbReference type="Proteomes" id="UP000248326"/>
    </source>
</evidence>
<dbReference type="EMBL" id="QJSX01000007">
    <property type="protein sequence ID" value="PYE53784.1"/>
    <property type="molecule type" value="Genomic_DNA"/>
</dbReference>
<dbReference type="GO" id="GO:0005737">
    <property type="term" value="C:cytoplasm"/>
    <property type="evidence" value="ECO:0007669"/>
    <property type="project" value="TreeGrafter"/>
</dbReference>
<reference evidence="4 5" key="1">
    <citation type="submission" date="2018-06" db="EMBL/GenBank/DDBJ databases">
        <title>Genomic Encyclopedia of Type Strains, Phase IV (KMG-IV): sequencing the most valuable type-strain genomes for metagenomic binning, comparative biology and taxonomic classification.</title>
        <authorList>
            <person name="Goeker M."/>
        </authorList>
    </citation>
    <scope>NUCLEOTIDE SEQUENCE [LARGE SCALE GENOMIC DNA]</scope>
    <source>
        <strain evidence="4 5">DSM 18048</strain>
    </source>
</reference>
<dbReference type="Pfam" id="PF03704">
    <property type="entry name" value="BTAD"/>
    <property type="match status" value="1"/>
</dbReference>
<feature type="domain" description="Bacterial transcriptional activator" evidence="3">
    <location>
        <begin position="55"/>
        <end position="220"/>
    </location>
</feature>
<keyword evidence="5" id="KW-1185">Reference proteome</keyword>
<keyword evidence="2" id="KW-0067">ATP-binding</keyword>
<dbReference type="AlphaFoldDB" id="A0A318S525"/>
<sequence>MDMQERWEVRAFAEARLVGPAERSVALDRRTAALLVYLLREGSTPRSRLAGLLYADVAEVTARNNLAQLLLRLKRSVGEPLVQGDALLEASPAVTLAFDLETTSAQTLLSTFDFSDLPDFEDWLMARREQLSASREAHLARRAAELEEAERYAEATEAALALLKSNELSEEAWRRVIRLRYLAGEQQAALEAFEACRRVLRDQLGAEPSAETERLADEVKRGAQATVPRVTVVPQRPHGALRSPDLVGRELEWAAMEDAWARGLPIFLSGAPGVGKSRLAYEFASSKGAVARQEARPGDATVPYAAAARNLRRILRAYPDAASQPWVRRELSRILPELSDDGAPLEPMREEAARTRFFEAAASVLAHEAAHVVCTVDDDTQYYDRASFELGEFIFSQATLHAPPDRRPRLISTFRSNELPDALVKRLQVLCERGAALHLELQPLSVADVERLVASLDMPTSARHATALAHSTGGNPFFVLETVQHLVETEHLDDTLPERLLPRNVGLTITSRLARLSPSALLAARAAAVLQSDFDLDLVAHMLGAPLLSVAELWEELEAASVVNGTRFTHDLVYEAVEADIPATVRRMLHRRAAQALEERGAMAARVARHWQQGEDAARTAPWLLKAARQAASAFRVGEALEWCAHAQHLYERLGDASGLNEVARVRAAL</sequence>
<evidence type="ECO:0000259" key="3">
    <source>
        <dbReference type="SMART" id="SM01043"/>
    </source>
</evidence>
<dbReference type="RefSeq" id="WP_110886696.1">
    <property type="nucleotide sequence ID" value="NZ_QJSX01000007.1"/>
</dbReference>
<dbReference type="InterPro" id="IPR011990">
    <property type="entry name" value="TPR-like_helical_dom_sf"/>
</dbReference>
<dbReference type="SUPFAM" id="SSF52540">
    <property type="entry name" value="P-loop containing nucleoside triphosphate hydrolases"/>
    <property type="match status" value="1"/>
</dbReference>
<dbReference type="PANTHER" id="PTHR16305">
    <property type="entry name" value="TESTICULAR SOLUBLE ADENYLYL CYCLASE"/>
    <property type="match status" value="1"/>
</dbReference>
<dbReference type="GO" id="GO:0004016">
    <property type="term" value="F:adenylate cyclase activity"/>
    <property type="evidence" value="ECO:0007669"/>
    <property type="project" value="TreeGrafter"/>
</dbReference>
<dbReference type="Gene3D" id="1.25.40.10">
    <property type="entry name" value="Tetratricopeptide repeat domain"/>
    <property type="match status" value="1"/>
</dbReference>
<dbReference type="InterPro" id="IPR005158">
    <property type="entry name" value="BTAD"/>
</dbReference>
<dbReference type="GO" id="GO:0005524">
    <property type="term" value="F:ATP binding"/>
    <property type="evidence" value="ECO:0007669"/>
    <property type="project" value="UniProtKB-KW"/>
</dbReference>
<dbReference type="SUPFAM" id="SSF48452">
    <property type="entry name" value="TPR-like"/>
    <property type="match status" value="1"/>
</dbReference>
<evidence type="ECO:0000256" key="1">
    <source>
        <dbReference type="ARBA" id="ARBA00022741"/>
    </source>
</evidence>
<accession>A0A318S525</accession>
<dbReference type="InterPro" id="IPR041664">
    <property type="entry name" value="AAA_16"/>
</dbReference>
<protein>
    <submittedName>
        <fullName evidence="4">AAA ATPase-like protein</fullName>
    </submittedName>
</protein>
<gene>
    <name evidence="4" type="ORF">DES52_10742</name>
</gene>
<proteinExistence type="predicted"/>
<evidence type="ECO:0000256" key="2">
    <source>
        <dbReference type="ARBA" id="ARBA00022840"/>
    </source>
</evidence>
<dbReference type="OrthoDB" id="33871at2"/>
<dbReference type="Pfam" id="PF13191">
    <property type="entry name" value="AAA_16"/>
    <property type="match status" value="1"/>
</dbReference>
<dbReference type="Proteomes" id="UP000248326">
    <property type="component" value="Unassembled WGS sequence"/>
</dbReference>
<evidence type="ECO:0000313" key="4">
    <source>
        <dbReference type="EMBL" id="PYE53784.1"/>
    </source>
</evidence>
<dbReference type="InterPro" id="IPR027417">
    <property type="entry name" value="P-loop_NTPase"/>
</dbReference>
<keyword evidence="1" id="KW-0547">Nucleotide-binding</keyword>
<dbReference type="PANTHER" id="PTHR16305:SF28">
    <property type="entry name" value="GUANYLATE CYCLASE DOMAIN-CONTAINING PROTEIN"/>
    <property type="match status" value="1"/>
</dbReference>
<name>A0A318S525_9DEIO</name>
<comment type="caution">
    <text evidence="4">The sequence shown here is derived from an EMBL/GenBank/DDBJ whole genome shotgun (WGS) entry which is preliminary data.</text>
</comment>